<evidence type="ECO:0000256" key="1">
    <source>
        <dbReference type="SAM" id="MobiDB-lite"/>
    </source>
</evidence>
<name>A0A9P0VY77_9ASCO</name>
<evidence type="ECO:0000313" key="3">
    <source>
        <dbReference type="Proteomes" id="UP000837801"/>
    </source>
</evidence>
<dbReference type="AlphaFoldDB" id="A0A9P0VY77"/>
<dbReference type="EMBL" id="CAKXYY010000007">
    <property type="protein sequence ID" value="CAH2352721.1"/>
    <property type="molecule type" value="Genomic_DNA"/>
</dbReference>
<organism evidence="2 3">
    <name type="scientific">[Candida] railenensis</name>
    <dbReference type="NCBI Taxonomy" id="45579"/>
    <lineage>
        <taxon>Eukaryota</taxon>
        <taxon>Fungi</taxon>
        <taxon>Dikarya</taxon>
        <taxon>Ascomycota</taxon>
        <taxon>Saccharomycotina</taxon>
        <taxon>Pichiomycetes</taxon>
        <taxon>Debaryomycetaceae</taxon>
        <taxon>Kurtzmaniella</taxon>
    </lineage>
</organism>
<feature type="region of interest" description="Disordered" evidence="1">
    <location>
        <begin position="1"/>
        <end position="21"/>
    </location>
</feature>
<feature type="compositionally biased region" description="Basic residues" evidence="1">
    <location>
        <begin position="1"/>
        <end position="11"/>
    </location>
</feature>
<accession>A0A9P0VY77</accession>
<dbReference type="Proteomes" id="UP000837801">
    <property type="component" value="Unassembled WGS sequence"/>
</dbReference>
<comment type="caution">
    <text evidence="2">The sequence shown here is derived from an EMBL/GenBank/DDBJ whole genome shotgun (WGS) entry which is preliminary data.</text>
</comment>
<feature type="region of interest" description="Disordered" evidence="1">
    <location>
        <begin position="414"/>
        <end position="464"/>
    </location>
</feature>
<keyword evidence="3" id="KW-1185">Reference proteome</keyword>
<gene>
    <name evidence="2" type="ORF">CLIB1423_07S06062</name>
</gene>
<feature type="compositionally biased region" description="Polar residues" evidence="1">
    <location>
        <begin position="430"/>
        <end position="460"/>
    </location>
</feature>
<sequence length="620" mass="71015">MHFPKMHRLSRSHVDNDTKPFKLNSPLSKFKRVLNSFSRSRSGLGKREYIKSFFHSKDDSESYYAAQRSKYPSYDRFENVCRRSPIYDPDMRLENEVVSNRTVHSLERNGEVALNCQQQLEPDLEPLETIRYEYVSKLVKTGLPYPDDCYTVWEVQPAAELIPPVEDEFVFDTLNYKLEYETLPSGERIEVKKYLDPKSLEPKPRVTTGLTWAKVNEAKKHFRKNGVNNSTDTTTYKNKSLLQTISELTPLTTTLSFSKGATPKKKVSFEEPSEPVLTPEQIEKAAEEAAEAAKVAAEAAKEKAIKDAEFKAVQKAIRKLNANREGLPKINYWAPRHRRKVAQEKAKALGLPMPDIIKDRVPDYNEQFINRPEGSRTCAIDGDMLIPIDPEEIRQHNEYWKTAQANHKLNECHTHSGKETCSHSVDDSHALSTSENCSDSNSVASEKSAKTSMHSKNSQLSKRKLSGLRDTSPLYLPTNFDVLGDARARAQRQYECDIAVCRTSGYNFIERIELNSYDDGGQIRDVVFYPEATLWTYEVGKSEELNPKLVPKHQRGNMFRSRDKSKLKPPTEKFPFDEQSVWQMASNFASNYCTFGTSEYTWANKLDSNKLDCQRMTFIT</sequence>
<protein>
    <submittedName>
        <fullName evidence="2">Uncharacterized protein</fullName>
    </submittedName>
</protein>
<evidence type="ECO:0000313" key="2">
    <source>
        <dbReference type="EMBL" id="CAH2352721.1"/>
    </source>
</evidence>
<reference evidence="2" key="1">
    <citation type="submission" date="2022-03" db="EMBL/GenBank/DDBJ databases">
        <authorList>
            <person name="Legras J.-L."/>
            <person name="Devillers H."/>
            <person name="Grondin C."/>
        </authorList>
    </citation>
    <scope>NUCLEOTIDE SEQUENCE</scope>
    <source>
        <strain evidence="2">CLIB 1423</strain>
    </source>
</reference>
<proteinExistence type="predicted"/>
<feature type="compositionally biased region" description="Basic and acidic residues" evidence="1">
    <location>
        <begin position="414"/>
        <end position="429"/>
    </location>
</feature>